<proteinExistence type="predicted"/>
<reference evidence="1" key="1">
    <citation type="submission" date="2023-03" db="EMBL/GenBank/DDBJ databases">
        <title>Massive genome expansion in bonnet fungi (Mycena s.s.) driven by repeated elements and novel gene families across ecological guilds.</title>
        <authorList>
            <consortium name="Lawrence Berkeley National Laboratory"/>
            <person name="Harder C.B."/>
            <person name="Miyauchi S."/>
            <person name="Viragh M."/>
            <person name="Kuo A."/>
            <person name="Thoen E."/>
            <person name="Andreopoulos B."/>
            <person name="Lu D."/>
            <person name="Skrede I."/>
            <person name="Drula E."/>
            <person name="Henrissat B."/>
            <person name="Morin E."/>
            <person name="Kohler A."/>
            <person name="Barry K."/>
            <person name="LaButti K."/>
            <person name="Morin E."/>
            <person name="Salamov A."/>
            <person name="Lipzen A."/>
            <person name="Mereny Z."/>
            <person name="Hegedus B."/>
            <person name="Baldrian P."/>
            <person name="Stursova M."/>
            <person name="Weitz H."/>
            <person name="Taylor A."/>
            <person name="Grigoriev I.V."/>
            <person name="Nagy L.G."/>
            <person name="Martin F."/>
            <person name="Kauserud H."/>
        </authorList>
    </citation>
    <scope>NUCLEOTIDE SEQUENCE</scope>
    <source>
        <strain evidence="1">CBHHK002</strain>
    </source>
</reference>
<comment type="caution">
    <text evidence="1">The sequence shown here is derived from an EMBL/GenBank/DDBJ whole genome shotgun (WGS) entry which is preliminary data.</text>
</comment>
<sequence length="475" mass="52563">MVFLPQELVYAIADEIEDIPSLKALALAGSPFRDSSQRILLRSFTVKQNIEEAHTLLEESPHIAAFIARLVIRVDWLVDEASIEKISPSLHLILGKMVNVRQCILRGTFLESGIFTSALLDFLARQPLRELNVLFWDGVPAATIQGFLTIAPIISFSQLRAKENPRLLSDNPQHKPKVEDLFVGQTAHEVCDLLAQPRFGWGISTLRRLAIPSLSSAPAVKLLVATTPTLEHLHLGGIYGTVLPPTLPLLRSIHFSLDFPYNAKPWFWDLISSTLTTSPLLTSLIISLEDMPRDVGTPNAALLTNLDIALAVHPRRPAIRLRLDLERYRNKMLEAAIIARFAAAAETGMPNAHEERRLVVEEYACGPERWRRSTGKSTWTPPLFLLLAAFPGVSEHGNISGLLPPAGAPGSSGKGWSGKVAFSGRKSVFSLSRKWLFEARNRQPLSWKVAFLNSSLGVVPQSFTLTCPAELYLVY</sequence>
<organism evidence="1 2">
    <name type="scientific">Mycena albidolilacea</name>
    <dbReference type="NCBI Taxonomy" id="1033008"/>
    <lineage>
        <taxon>Eukaryota</taxon>
        <taxon>Fungi</taxon>
        <taxon>Dikarya</taxon>
        <taxon>Basidiomycota</taxon>
        <taxon>Agaricomycotina</taxon>
        <taxon>Agaricomycetes</taxon>
        <taxon>Agaricomycetidae</taxon>
        <taxon>Agaricales</taxon>
        <taxon>Marasmiineae</taxon>
        <taxon>Mycenaceae</taxon>
        <taxon>Mycena</taxon>
    </lineage>
</organism>
<evidence type="ECO:0000313" key="1">
    <source>
        <dbReference type="EMBL" id="KAJ7360915.1"/>
    </source>
</evidence>
<keyword evidence="2" id="KW-1185">Reference proteome</keyword>
<dbReference type="EMBL" id="JARIHO010000005">
    <property type="protein sequence ID" value="KAJ7360915.1"/>
    <property type="molecule type" value="Genomic_DNA"/>
</dbReference>
<protein>
    <submittedName>
        <fullName evidence="1">Uncharacterized protein</fullName>
    </submittedName>
</protein>
<gene>
    <name evidence="1" type="ORF">DFH08DRAFT_800329</name>
</gene>
<dbReference type="AlphaFoldDB" id="A0AAD7AJP7"/>
<evidence type="ECO:0000313" key="2">
    <source>
        <dbReference type="Proteomes" id="UP001218218"/>
    </source>
</evidence>
<dbReference type="Proteomes" id="UP001218218">
    <property type="component" value="Unassembled WGS sequence"/>
</dbReference>
<accession>A0AAD7AJP7</accession>
<name>A0AAD7AJP7_9AGAR</name>